<dbReference type="InterPro" id="IPR025322">
    <property type="entry name" value="PADRE_dom"/>
</dbReference>
<dbReference type="PANTHER" id="PTHR33052">
    <property type="entry name" value="DUF4228 DOMAIN PROTEIN-RELATED"/>
    <property type="match status" value="1"/>
</dbReference>
<feature type="compositionally biased region" description="Basic and acidic residues" evidence="1">
    <location>
        <begin position="97"/>
        <end position="106"/>
    </location>
</feature>
<evidence type="ECO:0000313" key="2">
    <source>
        <dbReference type="EMBL" id="CAK9212923.1"/>
    </source>
</evidence>
<evidence type="ECO:0000256" key="1">
    <source>
        <dbReference type="SAM" id="MobiDB-lite"/>
    </source>
</evidence>
<keyword evidence="3" id="KW-1185">Reference proteome</keyword>
<organism evidence="2 3">
    <name type="scientific">Sphagnum troendelagicum</name>
    <dbReference type="NCBI Taxonomy" id="128251"/>
    <lineage>
        <taxon>Eukaryota</taxon>
        <taxon>Viridiplantae</taxon>
        <taxon>Streptophyta</taxon>
        <taxon>Embryophyta</taxon>
        <taxon>Bryophyta</taxon>
        <taxon>Sphagnophytina</taxon>
        <taxon>Sphagnopsida</taxon>
        <taxon>Sphagnales</taxon>
        <taxon>Sphagnaceae</taxon>
        <taxon>Sphagnum</taxon>
    </lineage>
</organism>
<evidence type="ECO:0000313" key="3">
    <source>
        <dbReference type="Proteomes" id="UP001497512"/>
    </source>
</evidence>
<dbReference type="EMBL" id="OZ019911">
    <property type="protein sequence ID" value="CAK9212923.1"/>
    <property type="molecule type" value="Genomic_DNA"/>
</dbReference>
<dbReference type="Proteomes" id="UP001497512">
    <property type="component" value="Chromosome 19"/>
</dbReference>
<proteinExistence type="predicted"/>
<sequence length="358" mass="39578">MFLSHDKFQHGSSALQCASDQARAPRVVYPDGHVESLAKSCTVFELLQKHSNHFVCNTSPLILKNRMQPDAKLDPGQTYFLCVIPRAHRSVPASSESRIEIPDRRTTSTISFESSKGENPRTSTPEIVPSRPGRVCRERRNSVAPGSSHSSRRVFDSNATTMWIASPAVDQKTLAKRRLTQLVFFRPCVSVVHLGLSNFSSKANIKLFSSPRRPLNPLNVECKILKGSNPSKSTYISIPAVRSNVQLESCGNLFNSSDTSNAGARSRCKTRPRSQSSWKPMLQSISEVMVTVDPDDVMVTVDSDDVMMTVDSEDANSETLPHSRNISTSDADLFSYSADPKRRLVPSKLNSSSLLYMA</sequence>
<name>A0ABP0U522_9BRYO</name>
<evidence type="ECO:0008006" key="4">
    <source>
        <dbReference type="Google" id="ProtNLM"/>
    </source>
</evidence>
<reference evidence="2" key="1">
    <citation type="submission" date="2024-02" db="EMBL/GenBank/DDBJ databases">
        <authorList>
            <consortium name="ELIXIR-Norway"/>
            <consortium name="Elixir Norway"/>
        </authorList>
    </citation>
    <scope>NUCLEOTIDE SEQUENCE</scope>
</reference>
<gene>
    <name evidence="2" type="ORF">CSSPTR1EN2_LOCUS11479</name>
</gene>
<feature type="region of interest" description="Disordered" evidence="1">
    <location>
        <begin position="93"/>
        <end position="153"/>
    </location>
</feature>
<dbReference type="Pfam" id="PF14009">
    <property type="entry name" value="PADRE"/>
    <property type="match status" value="1"/>
</dbReference>
<accession>A0ABP0U522</accession>
<protein>
    <recommendedName>
        <fullName evidence="4">LysM domain-containing protein</fullName>
    </recommendedName>
</protein>